<evidence type="ECO:0000313" key="4">
    <source>
        <dbReference type="Proteomes" id="UP001469553"/>
    </source>
</evidence>
<evidence type="ECO:0000256" key="1">
    <source>
        <dbReference type="PROSITE-ProRule" id="PRU00803"/>
    </source>
</evidence>
<feature type="non-terminal residue" evidence="3">
    <location>
        <position position="135"/>
    </location>
</feature>
<dbReference type="EMBL" id="JAHRIP010079308">
    <property type="protein sequence ID" value="MEQ2312535.1"/>
    <property type="molecule type" value="Genomic_DNA"/>
</dbReference>
<dbReference type="PROSITE" id="PS51470">
    <property type="entry name" value="FG_GAP"/>
    <property type="match status" value="1"/>
</dbReference>
<reference evidence="3 4" key="1">
    <citation type="submission" date="2021-06" db="EMBL/GenBank/DDBJ databases">
        <authorList>
            <person name="Palmer J.M."/>
        </authorList>
    </citation>
    <scope>NUCLEOTIDE SEQUENCE [LARGE SCALE GENOMIC DNA]</scope>
    <source>
        <strain evidence="3 4">AS_MEX2019</strain>
        <tissue evidence="3">Muscle</tissue>
    </source>
</reference>
<dbReference type="SMART" id="SM00191">
    <property type="entry name" value="Int_alpha"/>
    <property type="match status" value="1"/>
</dbReference>
<comment type="caution">
    <text evidence="3">The sequence shown here is derived from an EMBL/GenBank/DDBJ whole genome shotgun (WGS) entry which is preliminary data.</text>
</comment>
<organism evidence="3 4">
    <name type="scientific">Ameca splendens</name>
    <dbReference type="NCBI Taxonomy" id="208324"/>
    <lineage>
        <taxon>Eukaryota</taxon>
        <taxon>Metazoa</taxon>
        <taxon>Chordata</taxon>
        <taxon>Craniata</taxon>
        <taxon>Vertebrata</taxon>
        <taxon>Euteleostomi</taxon>
        <taxon>Actinopterygii</taxon>
        <taxon>Neopterygii</taxon>
        <taxon>Teleostei</taxon>
        <taxon>Neoteleostei</taxon>
        <taxon>Acanthomorphata</taxon>
        <taxon>Ovalentaria</taxon>
        <taxon>Atherinomorphae</taxon>
        <taxon>Cyprinodontiformes</taxon>
        <taxon>Goodeidae</taxon>
        <taxon>Ameca</taxon>
    </lineage>
</organism>
<keyword evidence="2" id="KW-0472">Membrane</keyword>
<evidence type="ECO:0000256" key="2">
    <source>
        <dbReference type="SAM" id="Phobius"/>
    </source>
</evidence>
<keyword evidence="4" id="KW-1185">Reference proteome</keyword>
<feature type="transmembrane region" description="Helical" evidence="2">
    <location>
        <begin position="7"/>
        <end position="31"/>
    </location>
</feature>
<dbReference type="PANTHER" id="PTHR23220">
    <property type="entry name" value="INTEGRIN ALPHA"/>
    <property type="match status" value="1"/>
</dbReference>
<feature type="repeat" description="FG-GAP" evidence="1">
    <location>
        <begin position="32"/>
        <end position="96"/>
    </location>
</feature>
<name>A0ABV1A293_9TELE</name>
<evidence type="ECO:0000313" key="3">
    <source>
        <dbReference type="EMBL" id="MEQ2312535.1"/>
    </source>
</evidence>
<sequence length="135" mass="14494">MHQSGDSVVVFFCLVPVLVQVLVLVGLAGGYNLDQEHSLVFNGPRSSMFGYSVLLHRHGTHKWLVVGAPVANSSNHLVQSPGAVYRCSITAEKRTCDPMPADVSSCGKTCEPESDHQWLGVSLSRQPGENGGHVL</sequence>
<accession>A0ABV1A293</accession>
<gene>
    <name evidence="3" type="ORF">AMECASPLE_032007</name>
</gene>
<keyword evidence="2" id="KW-1133">Transmembrane helix</keyword>
<dbReference type="SUPFAM" id="SSF69318">
    <property type="entry name" value="Integrin alpha N-terminal domain"/>
    <property type="match status" value="1"/>
</dbReference>
<dbReference type="Proteomes" id="UP001469553">
    <property type="component" value="Unassembled WGS sequence"/>
</dbReference>
<dbReference type="PANTHER" id="PTHR23220:SF78">
    <property type="entry name" value="INTEGRIN ALPHA-4"/>
    <property type="match status" value="1"/>
</dbReference>
<dbReference type="InterPro" id="IPR028994">
    <property type="entry name" value="Integrin_alpha_N"/>
</dbReference>
<proteinExistence type="predicted"/>
<protein>
    <submittedName>
        <fullName evidence="3">Uncharacterized protein</fullName>
    </submittedName>
</protein>
<dbReference type="Gene3D" id="2.130.10.130">
    <property type="entry name" value="Integrin alpha, N-terminal"/>
    <property type="match status" value="1"/>
</dbReference>
<keyword evidence="2" id="KW-0812">Transmembrane</keyword>
<dbReference type="InterPro" id="IPR013519">
    <property type="entry name" value="Int_alpha_beta-p"/>
</dbReference>